<name>A0A0R0CKZ9_9GAMM</name>
<accession>A0A0R0CKZ9</accession>
<protein>
    <submittedName>
        <fullName evidence="1">Kinase</fullName>
    </submittedName>
</protein>
<keyword evidence="1" id="KW-0808">Transferase</keyword>
<dbReference type="PATRIC" id="fig|344882.3.peg.2976"/>
<dbReference type="Gene3D" id="3.40.50.300">
    <property type="entry name" value="P-loop containing nucleotide triphosphate hydrolases"/>
    <property type="match status" value="1"/>
</dbReference>
<keyword evidence="2" id="KW-1185">Reference proteome</keyword>
<dbReference type="Pfam" id="PF03308">
    <property type="entry name" value="MeaB"/>
    <property type="match status" value="1"/>
</dbReference>
<reference evidence="1 2" key="1">
    <citation type="submission" date="2015-05" db="EMBL/GenBank/DDBJ databases">
        <title>Genome sequencing and analysis of members of genus Stenotrophomonas.</title>
        <authorList>
            <person name="Patil P.P."/>
            <person name="Midha S."/>
            <person name="Patil P.B."/>
        </authorList>
    </citation>
    <scope>NUCLEOTIDE SEQUENCE [LARGE SCALE GENOMIC DNA]</scope>
    <source>
        <strain evidence="1 2">DSM 21858</strain>
    </source>
</reference>
<dbReference type="AlphaFoldDB" id="A0A0R0CKZ9"/>
<dbReference type="InterPro" id="IPR027417">
    <property type="entry name" value="P-loop_NTPase"/>
</dbReference>
<comment type="caution">
    <text evidence="1">The sequence shown here is derived from an EMBL/GenBank/DDBJ whole genome shotgun (WGS) entry which is preliminary data.</text>
</comment>
<dbReference type="STRING" id="344882.ABB29_08125"/>
<organism evidence="1 2">
    <name type="scientific">Pseudoxanthomonas dokdonensis</name>
    <dbReference type="NCBI Taxonomy" id="344882"/>
    <lineage>
        <taxon>Bacteria</taxon>
        <taxon>Pseudomonadati</taxon>
        <taxon>Pseudomonadota</taxon>
        <taxon>Gammaproteobacteria</taxon>
        <taxon>Lysobacterales</taxon>
        <taxon>Lysobacteraceae</taxon>
        <taxon>Pseudoxanthomonas</taxon>
    </lineage>
</organism>
<proteinExistence type="predicted"/>
<evidence type="ECO:0000313" key="1">
    <source>
        <dbReference type="EMBL" id="KRG70219.1"/>
    </source>
</evidence>
<keyword evidence="1" id="KW-0418">Kinase</keyword>
<dbReference type="Proteomes" id="UP000052052">
    <property type="component" value="Unassembled WGS sequence"/>
</dbReference>
<dbReference type="EMBL" id="LDJL01000007">
    <property type="protein sequence ID" value="KRG70219.1"/>
    <property type="molecule type" value="Genomic_DNA"/>
</dbReference>
<sequence>MPLQWAAAALEMALTAATAPPVLGIAGVQGSGKSTLAAQLASLAGARGLRVAVLSLDDVYLSRQRRARLAADVHPLLQTRGPPGSHDLPLALEVISQLRAGAPTRLPRFDKLADDPWPLGQWPRIEGKVDLIVLEGWCLCVPAESQQALLEPINALEREEDGDGRWRQWCNQRLASDYPPLWQLVQPLICLQAPDFDVVPLWRWQQEQSLAANRPGRTPMTLAQIRRFVQFFERISRQGLRIWPSIADSTLALDDQRRPIPPLR</sequence>
<dbReference type="PANTHER" id="PTHR10285">
    <property type="entry name" value="URIDINE KINASE"/>
    <property type="match status" value="1"/>
</dbReference>
<dbReference type="SUPFAM" id="SSF52540">
    <property type="entry name" value="P-loop containing nucleoside triphosphate hydrolases"/>
    <property type="match status" value="1"/>
</dbReference>
<dbReference type="GO" id="GO:0016301">
    <property type="term" value="F:kinase activity"/>
    <property type="evidence" value="ECO:0007669"/>
    <property type="project" value="UniProtKB-KW"/>
</dbReference>
<gene>
    <name evidence="1" type="ORF">ABB29_08125</name>
</gene>
<evidence type="ECO:0000313" key="2">
    <source>
        <dbReference type="Proteomes" id="UP000052052"/>
    </source>
</evidence>